<evidence type="ECO:0000256" key="3">
    <source>
        <dbReference type="ARBA" id="ARBA00020977"/>
    </source>
</evidence>
<proteinExistence type="inferred from homology"/>
<protein>
    <recommendedName>
        <fullName evidence="3">Conserved oligomeric Golgi complex subunit 2</fullName>
    </recommendedName>
    <alternativeName>
        <fullName evidence="8">Component of oligomeric Golgi complex 2</fullName>
    </alternativeName>
</protein>
<dbReference type="EMBL" id="JH767135">
    <property type="protein sequence ID" value="EQC40979.1"/>
    <property type="molecule type" value="Genomic_DNA"/>
</dbReference>
<dbReference type="AlphaFoldDB" id="T0QS88"/>
<dbReference type="OMA" id="CWAEGVY"/>
<evidence type="ECO:0000256" key="7">
    <source>
        <dbReference type="ARBA" id="ARBA00023136"/>
    </source>
</evidence>
<dbReference type="GO" id="GO:0007030">
    <property type="term" value="P:Golgi organization"/>
    <property type="evidence" value="ECO:0007669"/>
    <property type="project" value="InterPro"/>
</dbReference>
<dbReference type="InterPro" id="IPR009316">
    <property type="entry name" value="COG2"/>
</dbReference>
<organism evidence="12 13">
    <name type="scientific">Saprolegnia diclina (strain VS20)</name>
    <dbReference type="NCBI Taxonomy" id="1156394"/>
    <lineage>
        <taxon>Eukaryota</taxon>
        <taxon>Sar</taxon>
        <taxon>Stramenopiles</taxon>
        <taxon>Oomycota</taxon>
        <taxon>Saprolegniomycetes</taxon>
        <taxon>Saprolegniales</taxon>
        <taxon>Saprolegniaceae</taxon>
        <taxon>Saprolegnia</taxon>
    </lineage>
</organism>
<dbReference type="Proteomes" id="UP000030762">
    <property type="component" value="Unassembled WGS sequence"/>
</dbReference>
<keyword evidence="9" id="KW-0175">Coiled coil</keyword>
<dbReference type="eggNOG" id="KOG2307">
    <property type="taxonomic scope" value="Eukaryota"/>
</dbReference>
<keyword evidence="4" id="KW-0813">Transport</keyword>
<evidence type="ECO:0000313" key="13">
    <source>
        <dbReference type="Proteomes" id="UP000030762"/>
    </source>
</evidence>
<evidence type="ECO:0000256" key="6">
    <source>
        <dbReference type="ARBA" id="ARBA00023034"/>
    </source>
</evidence>
<feature type="coiled-coil region" evidence="9">
    <location>
        <begin position="98"/>
        <end position="125"/>
    </location>
</feature>
<feature type="domain" description="Conserved oligomeric Golgi complex subunit 2 N-terminal" evidence="10">
    <location>
        <begin position="8"/>
        <end position="81"/>
    </location>
</feature>
<dbReference type="GO" id="GO:0015031">
    <property type="term" value="P:protein transport"/>
    <property type="evidence" value="ECO:0007669"/>
    <property type="project" value="UniProtKB-KW"/>
</dbReference>
<dbReference type="VEuPathDB" id="FungiDB:SDRG_02041"/>
<dbReference type="Pfam" id="PF06148">
    <property type="entry name" value="COG2_N"/>
    <property type="match status" value="1"/>
</dbReference>
<evidence type="ECO:0000256" key="5">
    <source>
        <dbReference type="ARBA" id="ARBA00022927"/>
    </source>
</evidence>
<evidence type="ECO:0000256" key="9">
    <source>
        <dbReference type="SAM" id="Coils"/>
    </source>
</evidence>
<accession>T0QS88</accession>
<dbReference type="PANTHER" id="PTHR12961">
    <property type="entry name" value="CONSERVED OLIGOMERIC GOLGI COMPLEX COMPONENT 2"/>
    <property type="match status" value="1"/>
</dbReference>
<keyword evidence="6" id="KW-0333">Golgi apparatus</keyword>
<evidence type="ECO:0000259" key="10">
    <source>
        <dbReference type="Pfam" id="PF06148"/>
    </source>
</evidence>
<evidence type="ECO:0000256" key="8">
    <source>
        <dbReference type="ARBA" id="ARBA00031344"/>
    </source>
</evidence>
<evidence type="ECO:0000259" key="11">
    <source>
        <dbReference type="Pfam" id="PF12022"/>
    </source>
</evidence>
<comment type="subcellular location">
    <subcellularLocation>
        <location evidence="1">Golgi apparatus membrane</location>
        <topology evidence="1">Peripheral membrane protein</topology>
    </subcellularLocation>
</comment>
<keyword evidence="7" id="KW-0472">Membrane</keyword>
<dbReference type="OrthoDB" id="332281at2759"/>
<dbReference type="Pfam" id="PF12022">
    <property type="entry name" value="COG2_C"/>
    <property type="match status" value="1"/>
</dbReference>
<dbReference type="GO" id="GO:0006891">
    <property type="term" value="P:intra-Golgi vesicle-mediated transport"/>
    <property type="evidence" value="ECO:0007669"/>
    <property type="project" value="TreeGrafter"/>
</dbReference>
<feature type="domain" description="COG complex component COG2 C-terminal" evidence="11">
    <location>
        <begin position="389"/>
        <end position="687"/>
    </location>
</feature>
<evidence type="ECO:0000256" key="4">
    <source>
        <dbReference type="ARBA" id="ARBA00022448"/>
    </source>
</evidence>
<dbReference type="STRING" id="1156394.T0QS88"/>
<dbReference type="InterPro" id="IPR024603">
    <property type="entry name" value="COG_complex_COG2_C"/>
</dbReference>
<dbReference type="GeneID" id="19942768"/>
<gene>
    <name evidence="12" type="ORF">SDRG_02041</name>
</gene>
<evidence type="ECO:0000256" key="2">
    <source>
        <dbReference type="ARBA" id="ARBA00007603"/>
    </source>
</evidence>
<comment type="similarity">
    <text evidence="2">Belongs to the COG2 family.</text>
</comment>
<dbReference type="GO" id="GO:0017119">
    <property type="term" value="C:Golgi transport complex"/>
    <property type="evidence" value="ECO:0007669"/>
    <property type="project" value="TreeGrafter"/>
</dbReference>
<keyword evidence="5" id="KW-0653">Protein transport</keyword>
<dbReference type="PANTHER" id="PTHR12961:SF0">
    <property type="entry name" value="CONSERVED OLIGOMERIC GOLGI COMPLEX SUBUNIT 2"/>
    <property type="match status" value="1"/>
</dbReference>
<reference evidence="12 13" key="1">
    <citation type="submission" date="2012-04" db="EMBL/GenBank/DDBJ databases">
        <title>The Genome Sequence of Saprolegnia declina VS20.</title>
        <authorList>
            <consortium name="The Broad Institute Genome Sequencing Platform"/>
            <person name="Russ C."/>
            <person name="Nusbaum C."/>
            <person name="Tyler B."/>
            <person name="van West P."/>
            <person name="Dieguez-Uribeondo J."/>
            <person name="de Bruijn I."/>
            <person name="Tripathy S."/>
            <person name="Jiang R."/>
            <person name="Young S.K."/>
            <person name="Zeng Q."/>
            <person name="Gargeya S."/>
            <person name="Fitzgerald M."/>
            <person name="Haas B."/>
            <person name="Abouelleil A."/>
            <person name="Alvarado L."/>
            <person name="Arachchi H.M."/>
            <person name="Berlin A."/>
            <person name="Chapman S.B."/>
            <person name="Goldberg J."/>
            <person name="Griggs A."/>
            <person name="Gujja S."/>
            <person name="Hansen M."/>
            <person name="Howarth C."/>
            <person name="Imamovic A."/>
            <person name="Larimer J."/>
            <person name="McCowen C."/>
            <person name="Montmayeur A."/>
            <person name="Murphy C."/>
            <person name="Neiman D."/>
            <person name="Pearson M."/>
            <person name="Priest M."/>
            <person name="Roberts A."/>
            <person name="Saif S."/>
            <person name="Shea T."/>
            <person name="Sisk P."/>
            <person name="Sykes S."/>
            <person name="Wortman J."/>
            <person name="Nusbaum C."/>
            <person name="Birren B."/>
        </authorList>
    </citation>
    <scope>NUCLEOTIDE SEQUENCE [LARGE SCALE GENOMIC DNA]</scope>
    <source>
        <strain evidence="12 13">VS20</strain>
    </source>
</reference>
<evidence type="ECO:0000256" key="1">
    <source>
        <dbReference type="ARBA" id="ARBA00004395"/>
    </source>
</evidence>
<keyword evidence="13" id="KW-1185">Reference proteome</keyword>
<dbReference type="InterPro" id="IPR024602">
    <property type="entry name" value="COG_su2_N"/>
</dbReference>
<dbReference type="InParanoid" id="T0QS88"/>
<dbReference type="GO" id="GO:0000139">
    <property type="term" value="C:Golgi membrane"/>
    <property type="evidence" value="ECO:0007669"/>
    <property type="project" value="UniProtKB-SubCell"/>
</dbReference>
<name>T0QS88_SAPDV</name>
<dbReference type="RefSeq" id="XP_008605823.1">
    <property type="nucleotide sequence ID" value="XM_008607601.1"/>
</dbReference>
<sequence>MHTMTPYCFPPAAFEAEAFRPLEFLEECQSRHPIAQVHRDLEAFKRSLENQLVAIIDKDYAEFLQLSTKLKGVNSAVSSLREPLLVIMDRVLAVQAAAADLVDKANAQMRDLQQLEQTKEDLGLTITLCEKLDLVESLLHVATVDDTASSSENDSELEDDVYIAMQRDDQAQVLERVAKLTVELQYQIALGADVPSVQAEEPRMSAIERVLREKLEAELATEIVPDTFYARDHVINVTNVNRLLRAYVALQETAVPEDMVGRLLVQPFLDLTMTRARLDGRSRGSCEGLGGIYTAILEFVTKTLGGVLALPVCQGPTKNCVDLLTQSVWKPVFATLCEKLPEIFIAYNPDRMYHNYSVSTSFVQSLEALCASEYARTRLRLSVTPFDAKWNLDVYYQLRHSELTQALSTSLGQRPADATYLQETIEDIVFPSTKQVALLTRKCFCDGVLLHAQTPQFARLCLELLAAFVQYWQPPLATAQSLAVEKASGIFGTVNHSCVASGDDVFAFGNDVHRLQTLIASELKSELRRRLAHALPSDEAGAMATSLLAQSLQDVAALEVICWDIAANLVTDDCMKVLPAVRTIKGQYQMTNKPMPSTPSLYVPTIVKPLESFLAKWGTPLRNESGFAQRVLFATCTTYASLATELLKSAAELEESLKSRKLQRASTATTLDGVSDTDKMRRQVELDMLEFGWLARALHVEMDECEAYTALLRHVEST</sequence>
<evidence type="ECO:0000313" key="12">
    <source>
        <dbReference type="EMBL" id="EQC40979.1"/>
    </source>
</evidence>